<dbReference type="AlphaFoldDB" id="A0A0A7ELU5"/>
<accession>A0A0A7ELU5</accession>
<dbReference type="Pfam" id="PF13411">
    <property type="entry name" value="MerR_1"/>
    <property type="match status" value="1"/>
</dbReference>
<dbReference type="SMART" id="SM00422">
    <property type="entry name" value="HTH_MERR"/>
    <property type="match status" value="1"/>
</dbReference>
<dbReference type="GO" id="GO:0003677">
    <property type="term" value="F:DNA binding"/>
    <property type="evidence" value="ECO:0007669"/>
    <property type="project" value="UniProtKB-KW"/>
</dbReference>
<organism evidence="3 4">
    <name type="scientific">Pseudoalteromonas piratica</name>
    <dbReference type="NCBI Taxonomy" id="1348114"/>
    <lineage>
        <taxon>Bacteria</taxon>
        <taxon>Pseudomonadati</taxon>
        <taxon>Pseudomonadota</taxon>
        <taxon>Gammaproteobacteria</taxon>
        <taxon>Alteromonadales</taxon>
        <taxon>Pseudoalteromonadaceae</taxon>
        <taxon>Pseudoalteromonas</taxon>
    </lineage>
</organism>
<dbReference type="PANTHER" id="PTHR30204">
    <property type="entry name" value="REDOX-CYCLING DRUG-SENSING TRANSCRIPTIONAL ACTIVATOR SOXR"/>
    <property type="match status" value="1"/>
</dbReference>
<evidence type="ECO:0000256" key="1">
    <source>
        <dbReference type="ARBA" id="ARBA00023125"/>
    </source>
</evidence>
<reference evidence="3 4" key="1">
    <citation type="submission" date="2014-11" db="EMBL/GenBank/DDBJ databases">
        <title>Complete Genome Sequence of Pseudoalteromonas sp. Strain OCN003 Isolated from Kaneohe Bay, Oahu, Hawaii.</title>
        <authorList>
            <person name="Beurmann S."/>
            <person name="Videau P."/>
            <person name="Ushijima B."/>
            <person name="Smith A.M."/>
            <person name="Aeby G.S."/>
            <person name="Callahan S.M."/>
            <person name="Belcaid M."/>
        </authorList>
    </citation>
    <scope>NUCLEOTIDE SEQUENCE [LARGE SCALE GENOMIC DNA]</scope>
    <source>
        <strain evidence="3 4">OCN003</strain>
    </source>
</reference>
<dbReference type="PRINTS" id="PR00040">
    <property type="entry name" value="HTHMERR"/>
</dbReference>
<dbReference type="InterPro" id="IPR000551">
    <property type="entry name" value="MerR-type_HTH_dom"/>
</dbReference>
<dbReference type="PROSITE" id="PS50937">
    <property type="entry name" value="HTH_MERR_2"/>
    <property type="match status" value="1"/>
</dbReference>
<dbReference type="eggNOG" id="COG0789">
    <property type="taxonomic scope" value="Bacteria"/>
</dbReference>
<evidence type="ECO:0000313" key="3">
    <source>
        <dbReference type="EMBL" id="AIY67620.1"/>
    </source>
</evidence>
<dbReference type="PANTHER" id="PTHR30204:SF97">
    <property type="entry name" value="MERR FAMILY REGULATORY PROTEIN"/>
    <property type="match status" value="1"/>
</dbReference>
<evidence type="ECO:0000259" key="2">
    <source>
        <dbReference type="PROSITE" id="PS50937"/>
    </source>
</evidence>
<dbReference type="OrthoDB" id="9802039at2"/>
<proteinExistence type="predicted"/>
<dbReference type="InterPro" id="IPR047057">
    <property type="entry name" value="MerR_fam"/>
</dbReference>
<dbReference type="EMBL" id="CP009889">
    <property type="protein sequence ID" value="AIY67620.1"/>
    <property type="molecule type" value="Genomic_DNA"/>
</dbReference>
<dbReference type="PROSITE" id="PS00552">
    <property type="entry name" value="HTH_MERR_1"/>
    <property type="match status" value="1"/>
</dbReference>
<dbReference type="Proteomes" id="UP000030341">
    <property type="component" value="Chromosome 2"/>
</dbReference>
<dbReference type="STRING" id="1348114.OM33_21795"/>
<name>A0A0A7ELU5_9GAMM</name>
<dbReference type="RefSeq" id="WP_040136773.1">
    <property type="nucleotide sequence ID" value="NZ_CP009889.1"/>
</dbReference>
<gene>
    <name evidence="3" type="ORF">OM33_21795</name>
</gene>
<dbReference type="GO" id="GO:0003700">
    <property type="term" value="F:DNA-binding transcription factor activity"/>
    <property type="evidence" value="ECO:0007669"/>
    <property type="project" value="InterPro"/>
</dbReference>
<keyword evidence="1" id="KW-0238">DNA-binding</keyword>
<protein>
    <submittedName>
        <fullName evidence="3">MerR family transcriptional regulator</fullName>
    </submittedName>
</protein>
<dbReference type="HOGENOM" id="CLU_060077_5_2_6"/>
<dbReference type="InterPro" id="IPR009061">
    <property type="entry name" value="DNA-bd_dom_put_sf"/>
</dbReference>
<keyword evidence="4" id="KW-1185">Reference proteome</keyword>
<dbReference type="Gene3D" id="1.10.1660.10">
    <property type="match status" value="1"/>
</dbReference>
<feature type="domain" description="HTH merR-type" evidence="2">
    <location>
        <begin position="1"/>
        <end position="68"/>
    </location>
</feature>
<sequence length="135" mass="15230">MDIAEVAKQSGLKPSTLRYYEEKGLIRSAGRNGLRRYYDKQVIEKLALINLGRYVGLSLDEIAKMLLPNGVEVNRSLLLEKADELDKQIKSMTAIRDGLRHAAECSAPHHLVCPTFQRFLNLAGKRLKAKPNKLK</sequence>
<dbReference type="SUPFAM" id="SSF46955">
    <property type="entry name" value="Putative DNA-binding domain"/>
    <property type="match status" value="1"/>
</dbReference>
<dbReference type="CDD" id="cd04781">
    <property type="entry name" value="HTH_MerR-like_sg6"/>
    <property type="match status" value="1"/>
</dbReference>
<dbReference type="KEGG" id="pseo:OM33_21795"/>
<evidence type="ECO:0000313" key="4">
    <source>
        <dbReference type="Proteomes" id="UP000030341"/>
    </source>
</evidence>